<dbReference type="GO" id="GO:0032259">
    <property type="term" value="P:methylation"/>
    <property type="evidence" value="ECO:0007669"/>
    <property type="project" value="UniProtKB-KW"/>
</dbReference>
<gene>
    <name evidence="5" type="ORF">Raf01_72010</name>
</gene>
<dbReference type="PANTHER" id="PTHR43464">
    <property type="entry name" value="METHYLTRANSFERASE"/>
    <property type="match status" value="1"/>
</dbReference>
<organism evidence="5 6">
    <name type="scientific">Rugosimonospora africana</name>
    <dbReference type="NCBI Taxonomy" id="556532"/>
    <lineage>
        <taxon>Bacteria</taxon>
        <taxon>Bacillati</taxon>
        <taxon>Actinomycetota</taxon>
        <taxon>Actinomycetes</taxon>
        <taxon>Micromonosporales</taxon>
        <taxon>Micromonosporaceae</taxon>
        <taxon>Rugosimonospora</taxon>
    </lineage>
</organism>
<evidence type="ECO:0000256" key="2">
    <source>
        <dbReference type="ARBA" id="ARBA00022679"/>
    </source>
</evidence>
<dbReference type="GO" id="GO:0008168">
    <property type="term" value="F:methyltransferase activity"/>
    <property type="evidence" value="ECO:0007669"/>
    <property type="project" value="UniProtKB-KW"/>
</dbReference>
<evidence type="ECO:0000259" key="4">
    <source>
        <dbReference type="Pfam" id="PF13649"/>
    </source>
</evidence>
<dbReference type="Proteomes" id="UP000642748">
    <property type="component" value="Unassembled WGS sequence"/>
</dbReference>
<sequence>MDPLRGRRPWEIGAPQPPLRELAATGALRGRVLDVGCGTGEHTLMAAAAGLDATGIDRDADALAIAGRKARERGLTARFIRHNALRVTELGEVFDTALDCLLLHAMTPADRSRYLDGLRAVLRSGGRLFVLCYSDWHTAEPTPPHRMSRGDLESCFTSGWRVDSIQATTSASTVHTGGVAAWLAACTTL</sequence>
<accession>A0A8J3VUL2</accession>
<dbReference type="Pfam" id="PF13649">
    <property type="entry name" value="Methyltransf_25"/>
    <property type="match status" value="1"/>
</dbReference>
<name>A0A8J3VUL2_9ACTN</name>
<dbReference type="Gene3D" id="3.40.50.150">
    <property type="entry name" value="Vaccinia Virus protein VP39"/>
    <property type="match status" value="1"/>
</dbReference>
<dbReference type="InterPro" id="IPR029063">
    <property type="entry name" value="SAM-dependent_MTases_sf"/>
</dbReference>
<dbReference type="EMBL" id="BONZ01000075">
    <property type="protein sequence ID" value="GIH19029.1"/>
    <property type="molecule type" value="Genomic_DNA"/>
</dbReference>
<protein>
    <submittedName>
        <fullName evidence="5">SAM-dependent methyltransferase</fullName>
    </submittedName>
</protein>
<dbReference type="InterPro" id="IPR041698">
    <property type="entry name" value="Methyltransf_25"/>
</dbReference>
<evidence type="ECO:0000313" key="5">
    <source>
        <dbReference type="EMBL" id="GIH19029.1"/>
    </source>
</evidence>
<dbReference type="SUPFAM" id="SSF53335">
    <property type="entry name" value="S-adenosyl-L-methionine-dependent methyltransferases"/>
    <property type="match status" value="1"/>
</dbReference>
<feature type="domain" description="Methyltransferase" evidence="4">
    <location>
        <begin position="32"/>
        <end position="126"/>
    </location>
</feature>
<reference evidence="5" key="1">
    <citation type="submission" date="2021-01" db="EMBL/GenBank/DDBJ databases">
        <title>Whole genome shotgun sequence of Rugosimonospora africana NBRC 104875.</title>
        <authorList>
            <person name="Komaki H."/>
            <person name="Tamura T."/>
        </authorList>
    </citation>
    <scope>NUCLEOTIDE SEQUENCE</scope>
    <source>
        <strain evidence="5">NBRC 104875</strain>
    </source>
</reference>
<dbReference type="RefSeq" id="WP_203922500.1">
    <property type="nucleotide sequence ID" value="NZ_BONZ01000075.1"/>
</dbReference>
<evidence type="ECO:0000256" key="1">
    <source>
        <dbReference type="ARBA" id="ARBA00022603"/>
    </source>
</evidence>
<evidence type="ECO:0000313" key="6">
    <source>
        <dbReference type="Proteomes" id="UP000642748"/>
    </source>
</evidence>
<keyword evidence="6" id="KW-1185">Reference proteome</keyword>
<proteinExistence type="predicted"/>
<keyword evidence="3" id="KW-0949">S-adenosyl-L-methionine</keyword>
<evidence type="ECO:0000256" key="3">
    <source>
        <dbReference type="ARBA" id="ARBA00022691"/>
    </source>
</evidence>
<dbReference type="PANTHER" id="PTHR43464:SF19">
    <property type="entry name" value="UBIQUINONE BIOSYNTHESIS O-METHYLTRANSFERASE, MITOCHONDRIAL"/>
    <property type="match status" value="1"/>
</dbReference>
<keyword evidence="1 5" id="KW-0489">Methyltransferase</keyword>
<dbReference type="AlphaFoldDB" id="A0A8J3VUL2"/>
<comment type="caution">
    <text evidence="5">The sequence shown here is derived from an EMBL/GenBank/DDBJ whole genome shotgun (WGS) entry which is preliminary data.</text>
</comment>
<dbReference type="CDD" id="cd02440">
    <property type="entry name" value="AdoMet_MTases"/>
    <property type="match status" value="1"/>
</dbReference>
<keyword evidence="2" id="KW-0808">Transferase</keyword>